<reference evidence="2 3" key="1">
    <citation type="journal article" date="2021" name="Nat. Commun.">
        <title>Genetic determinants of endophytism in the Arabidopsis root mycobiome.</title>
        <authorList>
            <person name="Mesny F."/>
            <person name="Miyauchi S."/>
            <person name="Thiergart T."/>
            <person name="Pickel B."/>
            <person name="Atanasova L."/>
            <person name="Karlsson M."/>
            <person name="Huettel B."/>
            <person name="Barry K.W."/>
            <person name="Haridas S."/>
            <person name="Chen C."/>
            <person name="Bauer D."/>
            <person name="Andreopoulos W."/>
            <person name="Pangilinan J."/>
            <person name="LaButti K."/>
            <person name="Riley R."/>
            <person name="Lipzen A."/>
            <person name="Clum A."/>
            <person name="Drula E."/>
            <person name="Henrissat B."/>
            <person name="Kohler A."/>
            <person name="Grigoriev I.V."/>
            <person name="Martin F.M."/>
            <person name="Hacquard S."/>
        </authorList>
    </citation>
    <scope>NUCLEOTIDE SEQUENCE [LARGE SCALE GENOMIC DNA]</scope>
    <source>
        <strain evidence="2 3">MPI-SDFR-AT-0080</strain>
    </source>
</reference>
<feature type="signal peptide" evidence="1">
    <location>
        <begin position="1"/>
        <end position="34"/>
    </location>
</feature>
<protein>
    <recommendedName>
        <fullName evidence="4">Secreted protein</fullName>
    </recommendedName>
</protein>
<comment type="caution">
    <text evidence="2">The sequence shown here is derived from an EMBL/GenBank/DDBJ whole genome shotgun (WGS) entry which is preliminary data.</text>
</comment>
<name>A0ABQ8FW86_9PEZI</name>
<evidence type="ECO:0000313" key="2">
    <source>
        <dbReference type="EMBL" id="KAH7030180.1"/>
    </source>
</evidence>
<feature type="chain" id="PRO_5045436197" description="Secreted protein" evidence="1">
    <location>
        <begin position="35"/>
        <end position="80"/>
    </location>
</feature>
<evidence type="ECO:0000313" key="3">
    <source>
        <dbReference type="Proteomes" id="UP000774617"/>
    </source>
</evidence>
<accession>A0ABQ8FW86</accession>
<proteinExistence type="predicted"/>
<sequence>MSCQDGSAYGKIMSFLLCVSLALLVLFFDPDARAFSYLHSCAQMSARGHARTGCVLGRELRHCPPFLFLGTPRCSRYAWS</sequence>
<keyword evidence="1" id="KW-0732">Signal</keyword>
<evidence type="ECO:0000256" key="1">
    <source>
        <dbReference type="SAM" id="SignalP"/>
    </source>
</evidence>
<gene>
    <name evidence="2" type="ORF">B0J12DRAFT_682203</name>
</gene>
<evidence type="ECO:0008006" key="4">
    <source>
        <dbReference type="Google" id="ProtNLM"/>
    </source>
</evidence>
<organism evidence="2 3">
    <name type="scientific">Macrophomina phaseolina</name>
    <dbReference type="NCBI Taxonomy" id="35725"/>
    <lineage>
        <taxon>Eukaryota</taxon>
        <taxon>Fungi</taxon>
        <taxon>Dikarya</taxon>
        <taxon>Ascomycota</taxon>
        <taxon>Pezizomycotina</taxon>
        <taxon>Dothideomycetes</taxon>
        <taxon>Dothideomycetes incertae sedis</taxon>
        <taxon>Botryosphaeriales</taxon>
        <taxon>Botryosphaeriaceae</taxon>
        <taxon>Macrophomina</taxon>
    </lineage>
</organism>
<keyword evidence="3" id="KW-1185">Reference proteome</keyword>
<dbReference type="EMBL" id="JAGTJR010000045">
    <property type="protein sequence ID" value="KAH7030180.1"/>
    <property type="molecule type" value="Genomic_DNA"/>
</dbReference>
<dbReference type="Proteomes" id="UP000774617">
    <property type="component" value="Unassembled WGS sequence"/>
</dbReference>